<dbReference type="SUPFAM" id="SSF53850">
    <property type="entry name" value="Periplasmic binding protein-like II"/>
    <property type="match status" value="1"/>
</dbReference>
<proteinExistence type="predicted"/>
<feature type="region of interest" description="Disordered" evidence="1">
    <location>
        <begin position="64"/>
        <end position="94"/>
    </location>
</feature>
<dbReference type="InterPro" id="IPR023765">
    <property type="entry name" value="SBP_5_CS"/>
</dbReference>
<gene>
    <name evidence="3" type="ORF">METZ01_LOCUS368964</name>
</gene>
<evidence type="ECO:0000259" key="2">
    <source>
        <dbReference type="Pfam" id="PF00496"/>
    </source>
</evidence>
<dbReference type="PROSITE" id="PS51257">
    <property type="entry name" value="PROKAR_LIPOPROTEIN"/>
    <property type="match status" value="1"/>
</dbReference>
<dbReference type="InterPro" id="IPR000914">
    <property type="entry name" value="SBP_5_dom"/>
</dbReference>
<evidence type="ECO:0000256" key="1">
    <source>
        <dbReference type="SAM" id="MobiDB-lite"/>
    </source>
</evidence>
<dbReference type="AlphaFoldDB" id="A0A382T1P4"/>
<accession>A0A382T1P4</accession>
<dbReference type="InterPro" id="IPR039424">
    <property type="entry name" value="SBP_5"/>
</dbReference>
<dbReference type="EMBL" id="UINC01133273">
    <property type="protein sequence ID" value="SVD16110.1"/>
    <property type="molecule type" value="Genomic_DNA"/>
</dbReference>
<dbReference type="Gene3D" id="3.40.190.10">
    <property type="entry name" value="Periplasmic binding protein-like II"/>
    <property type="match status" value="1"/>
</dbReference>
<organism evidence="3">
    <name type="scientific">marine metagenome</name>
    <dbReference type="NCBI Taxonomy" id="408172"/>
    <lineage>
        <taxon>unclassified sequences</taxon>
        <taxon>metagenomes</taxon>
        <taxon>ecological metagenomes</taxon>
    </lineage>
</organism>
<feature type="domain" description="Solute-binding protein family 5" evidence="2">
    <location>
        <begin position="174"/>
        <end position="267"/>
    </location>
</feature>
<dbReference type="PROSITE" id="PS01040">
    <property type="entry name" value="SBP_BACTERIAL_5"/>
    <property type="match status" value="1"/>
</dbReference>
<name>A0A382T1P4_9ZZZZ</name>
<feature type="non-terminal residue" evidence="3">
    <location>
        <position position="276"/>
    </location>
</feature>
<dbReference type="Pfam" id="PF00496">
    <property type="entry name" value="SBP_bac_5"/>
    <property type="match status" value="1"/>
</dbReference>
<reference evidence="3" key="1">
    <citation type="submission" date="2018-05" db="EMBL/GenBank/DDBJ databases">
        <authorList>
            <person name="Lanie J.A."/>
            <person name="Ng W.-L."/>
            <person name="Kazmierczak K.M."/>
            <person name="Andrzejewski T.M."/>
            <person name="Davidsen T.M."/>
            <person name="Wayne K.J."/>
            <person name="Tettelin H."/>
            <person name="Glass J.I."/>
            <person name="Rusch D."/>
            <person name="Podicherti R."/>
            <person name="Tsui H.-C.T."/>
            <person name="Winkler M.E."/>
        </authorList>
    </citation>
    <scope>NUCLEOTIDE SEQUENCE</scope>
</reference>
<protein>
    <recommendedName>
        <fullName evidence="2">Solute-binding protein family 5 domain-containing protein</fullName>
    </recommendedName>
</protein>
<dbReference type="PANTHER" id="PTHR30290:SF62">
    <property type="entry name" value="OLIGOPEPTIDE ABC TRANSPORTER, PERIPLASMIC OLIGOPEPTIDE-BINDING PROTEIN"/>
    <property type="match status" value="1"/>
</dbReference>
<dbReference type="GO" id="GO:1904680">
    <property type="term" value="F:peptide transmembrane transporter activity"/>
    <property type="evidence" value="ECO:0007669"/>
    <property type="project" value="TreeGrafter"/>
</dbReference>
<dbReference type="PANTHER" id="PTHR30290">
    <property type="entry name" value="PERIPLASMIC BINDING COMPONENT OF ABC TRANSPORTER"/>
    <property type="match status" value="1"/>
</dbReference>
<evidence type="ECO:0000313" key="3">
    <source>
        <dbReference type="EMBL" id="SVD16110.1"/>
    </source>
</evidence>
<dbReference type="GO" id="GO:0015833">
    <property type="term" value="P:peptide transport"/>
    <property type="evidence" value="ECO:0007669"/>
    <property type="project" value="TreeGrafter"/>
</dbReference>
<sequence>MFRKFQYGLVLVAMLSLGIVAMSCSDDEAETTTAAPAAKAAPAAAAPAAKAAAPAAKAAAPKVVETSKTSKAATAEDQAAGLGEGDVSWPSLSDSMPSSFSESPLCAAQAAAGEIPALEDRLPENPLVIQPAESIGEYGGTWYRGFTGPADGQNMERPMKDHLLFFGTNMTDVQANIGESWTSNADATEFTITLRKGLKWSDGDDFTTADIMFWVDNMLSDEDLNPAPPAWAKSGGELLTFKALSDEVIQINSKEPYGLLITLIASVVVAGPHTRG</sequence>